<proteinExistence type="inferred from homology"/>
<dbReference type="InterPro" id="IPR050767">
    <property type="entry name" value="Sel1_AlgK"/>
</dbReference>
<dbReference type="AlphaFoldDB" id="A0A2Z6SJT4"/>
<dbReference type="EMBL" id="BEXD01004067">
    <property type="protein sequence ID" value="GBC06319.1"/>
    <property type="molecule type" value="Genomic_DNA"/>
</dbReference>
<gene>
    <name evidence="3" type="ORF">RCL2_001503100</name>
    <name evidence="2" type="ORF">RclHR1_06770002</name>
</gene>
<dbReference type="Gene3D" id="1.25.40.10">
    <property type="entry name" value="Tetratricopeptide repeat domain"/>
    <property type="match status" value="2"/>
</dbReference>
<dbReference type="EMBL" id="BLAL01000175">
    <property type="protein sequence ID" value="GES88067.1"/>
    <property type="molecule type" value="Genomic_DNA"/>
</dbReference>
<dbReference type="STRING" id="94130.A0A2Z6SJT4"/>
<keyword evidence="3" id="KW-0808">Transferase</keyword>
<dbReference type="PANTHER" id="PTHR11102">
    <property type="entry name" value="SEL-1-LIKE PROTEIN"/>
    <property type="match status" value="1"/>
</dbReference>
<comment type="similarity">
    <text evidence="1">Belongs to the sel-1 family.</text>
</comment>
<evidence type="ECO:0000313" key="3">
    <source>
        <dbReference type="EMBL" id="GES88067.1"/>
    </source>
</evidence>
<dbReference type="GO" id="GO:0016301">
    <property type="term" value="F:kinase activity"/>
    <property type="evidence" value="ECO:0007669"/>
    <property type="project" value="UniProtKB-KW"/>
</dbReference>
<dbReference type="Proteomes" id="UP000247702">
    <property type="component" value="Unassembled WGS sequence"/>
</dbReference>
<dbReference type="PANTHER" id="PTHR11102:SF160">
    <property type="entry name" value="ERAD-ASSOCIATED E3 UBIQUITIN-PROTEIN LIGASE COMPONENT HRD3"/>
    <property type="match status" value="1"/>
</dbReference>
<dbReference type="InterPro" id="IPR011990">
    <property type="entry name" value="TPR-like_helical_dom_sf"/>
</dbReference>
<keyword evidence="3" id="KW-0418">Kinase</keyword>
<evidence type="ECO:0000313" key="2">
    <source>
        <dbReference type="EMBL" id="GBC06319.1"/>
    </source>
</evidence>
<dbReference type="SMART" id="SM00671">
    <property type="entry name" value="SEL1"/>
    <property type="match status" value="5"/>
</dbReference>
<name>A0A2Z6SJT4_9GLOM</name>
<dbReference type="OrthoDB" id="272077at2759"/>
<reference evidence="2 4" key="1">
    <citation type="submission" date="2017-11" db="EMBL/GenBank/DDBJ databases">
        <title>The genome of Rhizophagus clarus HR1 reveals common genetic basis of auxotrophy among arbuscular mycorrhizal fungi.</title>
        <authorList>
            <person name="Kobayashi Y."/>
        </authorList>
    </citation>
    <scope>NUCLEOTIDE SEQUENCE [LARGE SCALE GENOMIC DNA]</scope>
    <source>
        <strain evidence="2 4">HR1</strain>
    </source>
</reference>
<comment type="caution">
    <text evidence="2">The sequence shown here is derived from an EMBL/GenBank/DDBJ whole genome shotgun (WGS) entry which is preliminary data.</text>
</comment>
<dbReference type="Proteomes" id="UP000615446">
    <property type="component" value="Unassembled WGS sequence"/>
</dbReference>
<dbReference type="Pfam" id="PF08238">
    <property type="entry name" value="Sel1"/>
    <property type="match status" value="5"/>
</dbReference>
<reference evidence="3" key="2">
    <citation type="submission" date="2019-10" db="EMBL/GenBank/DDBJ databases">
        <title>Conservation and host-specific expression of non-tandemly repeated heterogenous ribosome RNA gene in arbuscular mycorrhizal fungi.</title>
        <authorList>
            <person name="Maeda T."/>
            <person name="Kobayashi Y."/>
            <person name="Nakagawa T."/>
            <person name="Ezawa T."/>
            <person name="Yamaguchi K."/>
            <person name="Bino T."/>
            <person name="Nishimoto Y."/>
            <person name="Shigenobu S."/>
            <person name="Kawaguchi M."/>
        </authorList>
    </citation>
    <scope>NUCLEOTIDE SEQUENCE</scope>
    <source>
        <strain evidence="3">HR1</strain>
    </source>
</reference>
<evidence type="ECO:0000313" key="4">
    <source>
        <dbReference type="Proteomes" id="UP000247702"/>
    </source>
</evidence>
<sequence>MPHKQLNSDDNNSNKLQSFNKVNIKEIEPTIENITEYIFKDFNNVINELINLILKRLNEGKNEEIIKKNVIDFFNIHMIILKEIYDWFLNNQNNSNSIFFLGYFNYHGIETNINKKKAMQLYQKAADLGNSMARLYLTNIYIYENCISNCDKAFKLSEKLAEEGIPNAINNLGYCYHWGFGTSTNYQKAFELYQKAADLGNMYGLYNIGWCYSIGAGFEFNEQKALESFQKAANSGYDAAQCKLAFMYENGDVIEKDMDKAIYWYKKSAEQGYECSQHKLKKISKE</sequence>
<keyword evidence="4" id="KW-1185">Reference proteome</keyword>
<organism evidence="2 4">
    <name type="scientific">Rhizophagus clarus</name>
    <dbReference type="NCBI Taxonomy" id="94130"/>
    <lineage>
        <taxon>Eukaryota</taxon>
        <taxon>Fungi</taxon>
        <taxon>Fungi incertae sedis</taxon>
        <taxon>Mucoromycota</taxon>
        <taxon>Glomeromycotina</taxon>
        <taxon>Glomeromycetes</taxon>
        <taxon>Glomerales</taxon>
        <taxon>Glomeraceae</taxon>
        <taxon>Rhizophagus</taxon>
    </lineage>
</organism>
<dbReference type="InterPro" id="IPR006597">
    <property type="entry name" value="Sel1-like"/>
</dbReference>
<dbReference type="SUPFAM" id="SSF81901">
    <property type="entry name" value="HCP-like"/>
    <property type="match status" value="1"/>
</dbReference>
<evidence type="ECO:0000256" key="1">
    <source>
        <dbReference type="ARBA" id="ARBA00038101"/>
    </source>
</evidence>
<accession>A0A2Z6SJT4</accession>
<protein>
    <submittedName>
        <fullName evidence="3">Kinase-like domain-containing protein</fullName>
    </submittedName>
</protein>